<evidence type="ECO:0000313" key="4">
    <source>
        <dbReference type="EMBL" id="MCL7036330.1"/>
    </source>
</evidence>
<dbReference type="AlphaFoldDB" id="A0AA41SK42"/>
<dbReference type="Pfam" id="PF02458">
    <property type="entry name" value="Transferase"/>
    <property type="match status" value="1"/>
</dbReference>
<proteinExistence type="inferred from homology"/>
<evidence type="ECO:0000256" key="3">
    <source>
        <dbReference type="ARBA" id="ARBA00023315"/>
    </source>
</evidence>
<name>A0AA41SK42_PAPNU</name>
<keyword evidence="3" id="KW-0012">Acyltransferase</keyword>
<dbReference type="Gene3D" id="3.30.559.10">
    <property type="entry name" value="Chloramphenicol acetyltransferase-like domain"/>
    <property type="match status" value="2"/>
</dbReference>
<dbReference type="EMBL" id="JAJJMA010166756">
    <property type="protein sequence ID" value="MCL7036330.1"/>
    <property type="molecule type" value="Genomic_DNA"/>
</dbReference>
<dbReference type="GO" id="GO:0016746">
    <property type="term" value="F:acyltransferase activity"/>
    <property type="evidence" value="ECO:0007669"/>
    <property type="project" value="UniProtKB-KW"/>
</dbReference>
<dbReference type="Proteomes" id="UP001177140">
    <property type="component" value="Unassembled WGS sequence"/>
</dbReference>
<sequence length="484" mass="53855">MKVQVISKEIIKPSTPTLPHLRNFKLSLLDQLLPPFYIPILIFYPANTSNGDQSSKTKVLKKSLSETLTRYYPIAGRLKDNMVVECNDEGVDYMEAKVNAVMSDCMSVDAVNQLHPSHIVLDDLPKEGPLAAVQVNMFDCGGMALSVCISHKIMDGCTLITFINSWAATACASLSQETMYPTFDAAAIFPALPPGVHVSSLESDDSVQGENVVTKRFLFSNKKIAALRARIAEARSRDVLSKYPTRTEALSALVWNSFMETSRVKVAREISFSAAAPTKGIIRSTANFAVNLRTRLNPPLPQVSFGNIIMDATAESTIVDHDEIPPGFVEMLVYLISQLRLGVSKINEEYIRKLQEGDVEFLKALDEASHSNENEEKVHICWISSLCSFPMYEMDFGWGKPLWIATNTFSEYKNTLYLVDTKCGTGIEAWVSLEEEDMAIFEQDQHVLQYASSTFYTPNYSVTGFTNYPSLGNGNTEKEPLSRL</sequence>
<organism evidence="4 5">
    <name type="scientific">Papaver nudicaule</name>
    <name type="common">Iceland poppy</name>
    <dbReference type="NCBI Taxonomy" id="74823"/>
    <lineage>
        <taxon>Eukaryota</taxon>
        <taxon>Viridiplantae</taxon>
        <taxon>Streptophyta</taxon>
        <taxon>Embryophyta</taxon>
        <taxon>Tracheophyta</taxon>
        <taxon>Spermatophyta</taxon>
        <taxon>Magnoliopsida</taxon>
        <taxon>Ranunculales</taxon>
        <taxon>Papaveraceae</taxon>
        <taxon>Papaveroideae</taxon>
        <taxon>Papaver</taxon>
    </lineage>
</organism>
<protein>
    <submittedName>
        <fullName evidence="4">Uncharacterized protein</fullName>
    </submittedName>
</protein>
<dbReference type="PANTHER" id="PTHR31623:SF17">
    <property type="entry name" value="F21J9.9"/>
    <property type="match status" value="1"/>
</dbReference>
<gene>
    <name evidence="4" type="ORF">MKW94_030827</name>
</gene>
<reference evidence="4" key="1">
    <citation type="submission" date="2022-03" db="EMBL/GenBank/DDBJ databases">
        <title>A functionally conserved STORR gene fusion in Papaver species that diverged 16.8 million years ago.</title>
        <authorList>
            <person name="Catania T."/>
        </authorList>
    </citation>
    <scope>NUCLEOTIDE SEQUENCE</scope>
    <source>
        <strain evidence="4">S-191538</strain>
    </source>
</reference>
<accession>A0AA41SK42</accession>
<dbReference type="InterPro" id="IPR023213">
    <property type="entry name" value="CAT-like_dom_sf"/>
</dbReference>
<comment type="caution">
    <text evidence="4">The sequence shown here is derived from an EMBL/GenBank/DDBJ whole genome shotgun (WGS) entry which is preliminary data.</text>
</comment>
<evidence type="ECO:0000313" key="5">
    <source>
        <dbReference type="Proteomes" id="UP001177140"/>
    </source>
</evidence>
<dbReference type="PANTHER" id="PTHR31623">
    <property type="entry name" value="F21J9.9"/>
    <property type="match status" value="1"/>
</dbReference>
<keyword evidence="5" id="KW-1185">Reference proteome</keyword>
<evidence type="ECO:0000256" key="2">
    <source>
        <dbReference type="ARBA" id="ARBA00022679"/>
    </source>
</evidence>
<comment type="similarity">
    <text evidence="1">Belongs to the plant acyltransferase family.</text>
</comment>
<keyword evidence="2" id="KW-0808">Transferase</keyword>
<evidence type="ECO:0000256" key="1">
    <source>
        <dbReference type="ARBA" id="ARBA00009861"/>
    </source>
</evidence>